<keyword evidence="4 6" id="KW-1133">Transmembrane helix</keyword>
<dbReference type="GeneID" id="113467142"/>
<dbReference type="InterPro" id="IPR013604">
    <property type="entry name" value="7TM_chemorcpt"/>
</dbReference>
<keyword evidence="5 6" id="KW-0472">Membrane</keyword>
<accession>A0A3Q0IX27</accession>
<dbReference type="Proteomes" id="UP000079169">
    <property type="component" value="Unplaced"/>
</dbReference>
<comment type="subcellular location">
    <subcellularLocation>
        <location evidence="1">Cell membrane</location>
        <topology evidence="1">Multi-pass membrane protein</topology>
    </subcellularLocation>
</comment>
<keyword evidence="3 6" id="KW-0812">Transmembrane</keyword>
<keyword evidence="7" id="KW-1185">Reference proteome</keyword>
<reference evidence="8" key="1">
    <citation type="submission" date="2025-08" db="UniProtKB">
        <authorList>
            <consortium name="RefSeq"/>
        </authorList>
    </citation>
    <scope>IDENTIFICATION</scope>
</reference>
<feature type="transmembrane region" description="Helical" evidence="6">
    <location>
        <begin position="103"/>
        <end position="124"/>
    </location>
</feature>
<dbReference type="GO" id="GO:0005886">
    <property type="term" value="C:plasma membrane"/>
    <property type="evidence" value="ECO:0007669"/>
    <property type="project" value="UniProtKB-SubCell"/>
</dbReference>
<name>A0A3Q0IX27_DIACI</name>
<evidence type="ECO:0000256" key="5">
    <source>
        <dbReference type="ARBA" id="ARBA00023136"/>
    </source>
</evidence>
<dbReference type="RefSeq" id="XP_026678965.1">
    <property type="nucleotide sequence ID" value="XM_026823164.1"/>
</dbReference>
<evidence type="ECO:0000256" key="6">
    <source>
        <dbReference type="SAM" id="Phobius"/>
    </source>
</evidence>
<sequence length="257" mass="29853">MPSCLQTSRPSSDYQTICSIFSTGTSIHCTLPQSFRITASGITCVRMFLLQDKQHFIHLYKSRICVLNNMLPENYLCRRKFKVFTQLHFTLSKLCHDIVNHTYSFPLFLIILMESFQLTSTLYFTLTTVLQSKSILHVLHVLIYFHVWVAYNVFMTITVTYFHVWVAYNVFMLVWIIRHCEATKYAGNSLLELVYHKIIYDEAPALNPELTHFLDCICNHKIRLRALDVFDIDYTVLSHMMAAVITYGVVLVQLSAG</sequence>
<evidence type="ECO:0000256" key="3">
    <source>
        <dbReference type="ARBA" id="ARBA00022692"/>
    </source>
</evidence>
<evidence type="ECO:0000313" key="8">
    <source>
        <dbReference type="RefSeq" id="XP_026678965.1"/>
    </source>
</evidence>
<proteinExistence type="predicted"/>
<dbReference type="AlphaFoldDB" id="A0A3Q0IX27"/>
<organism evidence="7 8">
    <name type="scientific">Diaphorina citri</name>
    <name type="common">Asian citrus psyllid</name>
    <dbReference type="NCBI Taxonomy" id="121845"/>
    <lineage>
        <taxon>Eukaryota</taxon>
        <taxon>Metazoa</taxon>
        <taxon>Ecdysozoa</taxon>
        <taxon>Arthropoda</taxon>
        <taxon>Hexapoda</taxon>
        <taxon>Insecta</taxon>
        <taxon>Pterygota</taxon>
        <taxon>Neoptera</taxon>
        <taxon>Paraneoptera</taxon>
        <taxon>Hemiptera</taxon>
        <taxon>Sternorrhyncha</taxon>
        <taxon>Psylloidea</taxon>
        <taxon>Psyllidae</taxon>
        <taxon>Diaphorininae</taxon>
        <taxon>Diaphorina</taxon>
    </lineage>
</organism>
<dbReference type="GO" id="GO:0050909">
    <property type="term" value="P:sensory perception of taste"/>
    <property type="evidence" value="ECO:0007669"/>
    <property type="project" value="InterPro"/>
</dbReference>
<evidence type="ECO:0000313" key="7">
    <source>
        <dbReference type="Proteomes" id="UP000079169"/>
    </source>
</evidence>
<evidence type="ECO:0000256" key="2">
    <source>
        <dbReference type="ARBA" id="ARBA00022475"/>
    </source>
</evidence>
<dbReference type="PaxDb" id="121845-A0A3Q0IX27"/>
<protein>
    <submittedName>
        <fullName evidence="8">Uncharacterized protein LOC113467142</fullName>
    </submittedName>
</protein>
<dbReference type="Pfam" id="PF08395">
    <property type="entry name" value="7tm_7"/>
    <property type="match status" value="1"/>
</dbReference>
<evidence type="ECO:0000256" key="1">
    <source>
        <dbReference type="ARBA" id="ARBA00004651"/>
    </source>
</evidence>
<keyword evidence="2" id="KW-1003">Cell membrane</keyword>
<dbReference type="KEGG" id="dci:113467142"/>
<evidence type="ECO:0000256" key="4">
    <source>
        <dbReference type="ARBA" id="ARBA00022989"/>
    </source>
</evidence>
<gene>
    <name evidence="8" type="primary">LOC113467142</name>
</gene>